<dbReference type="Gene3D" id="3.40.50.150">
    <property type="entry name" value="Vaccinia Virus protein VP39"/>
    <property type="match status" value="1"/>
</dbReference>
<keyword evidence="2 12" id="KW-0698">rRNA processing</keyword>
<feature type="compositionally biased region" description="Basic and acidic residues" evidence="13">
    <location>
        <begin position="37"/>
        <end position="52"/>
    </location>
</feature>
<sequence length="468" mass="55026">MYFDLIHDNLLKQTNSITNICLQLFSNTVDPKISNETTKEKSKTKTATEKPKSKSSALEQLEKEPYFQEVKDLIPESIFKPRKTGGHALYLINKDTAYEMLFPILPYLQTPSAGESTLIEINPGLGYLTDLLLNNWSREITLYESNAKFYKAIQERNDAHASRINLVHSNFYDIWKLSYQDQHSKSRKVDSLMNNIKPIPWGKEFCTTMIGIAPSDSFINHLIISLMFQYSLMLWGRHQLFLVMSPRDYIRYTCDRTYGYGLYRAPAIMFQILFEFKILCKLPRKSFLPWYKEPKRTRKFQKLQNIDSEFLYLVRIEPRKNLYDLCKSQDLKLLWYFIRQNLLSRKSRIIPTLELLVPNCGPKLITMAYTQRDIIPKKTMNINGFDIAIESDNIYEKDFYPNLTIFTEFGDLNPSQILSLFIEFISWPEFSESPFISSMDNFLLKFENTDEILGVEDEDEHLEENENE</sequence>
<evidence type="ECO:0000256" key="4">
    <source>
        <dbReference type="ARBA" id="ARBA00022679"/>
    </source>
</evidence>
<keyword evidence="7" id="KW-0809">Transit peptide</keyword>
<organism evidence="14">
    <name type="scientific">Xenopsylla cheopis</name>
    <name type="common">Oriental rat flea</name>
    <name type="synonym">Pulex cheopis</name>
    <dbReference type="NCBI Taxonomy" id="163159"/>
    <lineage>
        <taxon>Eukaryota</taxon>
        <taxon>Metazoa</taxon>
        <taxon>Ecdysozoa</taxon>
        <taxon>Arthropoda</taxon>
        <taxon>Hexapoda</taxon>
        <taxon>Insecta</taxon>
        <taxon>Pterygota</taxon>
        <taxon>Neoptera</taxon>
        <taxon>Endopterygota</taxon>
        <taxon>Siphonaptera</taxon>
        <taxon>Pulicidae</taxon>
        <taxon>Xenopsyllinae</taxon>
        <taxon>Xenopsylla</taxon>
    </lineage>
</organism>
<reference evidence="14" key="1">
    <citation type="submission" date="2020-03" db="EMBL/GenBank/DDBJ databases">
        <title>Transcriptomic Profiling of the Digestive Tract of the Rat Flea, Xenopsylla cheopis, Following Blood Feeding and Infection with Yersinia pestis.</title>
        <authorList>
            <person name="Bland D.M."/>
            <person name="Martens C.A."/>
            <person name="Virtaneva K."/>
            <person name="Kanakabandi K."/>
            <person name="Long D."/>
            <person name="Rosenke R."/>
            <person name="Saturday G.A."/>
            <person name="Hoyt F.H."/>
            <person name="Bruno D.P."/>
            <person name="Ribeiro J.M.C."/>
            <person name="Hinnebusch J."/>
        </authorList>
    </citation>
    <scope>NUCLEOTIDE SEQUENCE</scope>
</reference>
<keyword evidence="3 11" id="KW-0489">Methyltransferase</keyword>
<dbReference type="SUPFAM" id="SSF53335">
    <property type="entry name" value="S-adenosyl-L-methionine-dependent methyltransferases"/>
    <property type="match status" value="1"/>
</dbReference>
<keyword evidence="6 11" id="KW-0694">RNA-binding</keyword>
<feature type="binding site" evidence="11">
    <location>
        <position position="91"/>
    </location>
    <ligand>
        <name>S-adenosyl-L-methionine</name>
        <dbReference type="ChEBI" id="CHEBI:59789"/>
    </ligand>
</feature>
<dbReference type="GO" id="GO:0034246">
    <property type="term" value="F:mitochondrial transcription factor activity"/>
    <property type="evidence" value="ECO:0007669"/>
    <property type="project" value="TreeGrafter"/>
</dbReference>
<evidence type="ECO:0000256" key="11">
    <source>
        <dbReference type="PROSITE-ProRule" id="PRU01026"/>
    </source>
</evidence>
<proteinExistence type="inferred from homology"/>
<feature type="region of interest" description="Disordered" evidence="13">
    <location>
        <begin position="36"/>
        <end position="58"/>
    </location>
</feature>
<protein>
    <recommendedName>
        <fullName evidence="12">rRNA adenine N(6)-methyltransferase</fullName>
        <ecNumber evidence="12">2.1.1.-</ecNumber>
    </recommendedName>
</protein>
<keyword evidence="8" id="KW-0805">Transcription regulation</keyword>
<evidence type="ECO:0000313" key="14">
    <source>
        <dbReference type="EMBL" id="NOV46810.1"/>
    </source>
</evidence>
<evidence type="ECO:0000256" key="7">
    <source>
        <dbReference type="ARBA" id="ARBA00022946"/>
    </source>
</evidence>
<comment type="subcellular location">
    <subcellularLocation>
        <location evidence="1">Mitochondrion</location>
    </subcellularLocation>
</comment>
<dbReference type="PANTHER" id="PTHR11727">
    <property type="entry name" value="DIMETHYLADENOSINE TRANSFERASE"/>
    <property type="match status" value="1"/>
</dbReference>
<feature type="binding site" evidence="11">
    <location>
        <position position="191"/>
    </location>
    <ligand>
        <name>S-adenosyl-L-methionine</name>
        <dbReference type="ChEBI" id="CHEBI:59789"/>
    </ligand>
</feature>
<name>A0A6M2DM38_XENCH</name>
<dbReference type="PIRSF" id="PIRSF027833">
    <property type="entry name" value="MtTFB2"/>
    <property type="match status" value="1"/>
</dbReference>
<evidence type="ECO:0000256" key="12">
    <source>
        <dbReference type="RuleBase" id="RU362106"/>
    </source>
</evidence>
<accession>A0A6M2DM38</accession>
<evidence type="ECO:0000256" key="2">
    <source>
        <dbReference type="ARBA" id="ARBA00022552"/>
    </source>
</evidence>
<dbReference type="GO" id="GO:0003723">
    <property type="term" value="F:RNA binding"/>
    <property type="evidence" value="ECO:0007669"/>
    <property type="project" value="UniProtKB-UniRule"/>
</dbReference>
<dbReference type="PROSITE" id="PS51689">
    <property type="entry name" value="SAM_RNA_A_N6_MT"/>
    <property type="match status" value="1"/>
</dbReference>
<keyword evidence="4 11" id="KW-0808">Transferase</keyword>
<keyword evidence="10" id="KW-0804">Transcription</keyword>
<dbReference type="EMBL" id="GIIL01003084">
    <property type="protein sequence ID" value="NOV46810.1"/>
    <property type="molecule type" value="Transcribed_RNA"/>
</dbReference>
<dbReference type="EC" id="2.1.1.-" evidence="12"/>
<dbReference type="AlphaFoldDB" id="A0A6M2DM38"/>
<comment type="similarity">
    <text evidence="11 12">Belongs to the class I-like SAM-binding methyltransferase superfamily. rRNA adenine N(6)-methyltransferase family.</text>
</comment>
<dbReference type="GO" id="GO:0006391">
    <property type="term" value="P:transcription initiation at mitochondrial promoter"/>
    <property type="evidence" value="ECO:0007669"/>
    <property type="project" value="TreeGrafter"/>
</dbReference>
<dbReference type="InterPro" id="IPR001737">
    <property type="entry name" value="KsgA/Erm"/>
</dbReference>
<evidence type="ECO:0000256" key="5">
    <source>
        <dbReference type="ARBA" id="ARBA00022691"/>
    </source>
</evidence>
<evidence type="ECO:0000256" key="1">
    <source>
        <dbReference type="ARBA" id="ARBA00004173"/>
    </source>
</evidence>
<keyword evidence="5 11" id="KW-0949">S-adenosyl-L-methionine</keyword>
<evidence type="ECO:0000256" key="8">
    <source>
        <dbReference type="ARBA" id="ARBA00023015"/>
    </source>
</evidence>
<comment type="caution">
    <text evidence="11">Lacks conserved residue(s) required for the propagation of feature annotation.</text>
</comment>
<dbReference type="GO" id="GO:0005759">
    <property type="term" value="C:mitochondrial matrix"/>
    <property type="evidence" value="ECO:0007669"/>
    <property type="project" value="TreeGrafter"/>
</dbReference>
<evidence type="ECO:0000256" key="6">
    <source>
        <dbReference type="ARBA" id="ARBA00022884"/>
    </source>
</evidence>
<evidence type="ECO:0000256" key="9">
    <source>
        <dbReference type="ARBA" id="ARBA00023128"/>
    </source>
</evidence>
<evidence type="ECO:0000256" key="3">
    <source>
        <dbReference type="ARBA" id="ARBA00022603"/>
    </source>
</evidence>
<keyword evidence="9" id="KW-0496">Mitochondrion</keyword>
<feature type="binding site" evidence="11">
    <location>
        <position position="144"/>
    </location>
    <ligand>
        <name>S-adenosyl-L-methionine</name>
        <dbReference type="ChEBI" id="CHEBI:59789"/>
    </ligand>
</feature>
<dbReference type="Pfam" id="PF00398">
    <property type="entry name" value="RrnaAD"/>
    <property type="match status" value="1"/>
</dbReference>
<dbReference type="PANTHER" id="PTHR11727:SF13">
    <property type="entry name" value="DIMETHYLADENOSINE TRANSFERASE 2, MITOCHONDRIAL"/>
    <property type="match status" value="1"/>
</dbReference>
<evidence type="ECO:0000256" key="13">
    <source>
        <dbReference type="SAM" id="MobiDB-lite"/>
    </source>
</evidence>
<evidence type="ECO:0000256" key="10">
    <source>
        <dbReference type="ARBA" id="ARBA00023163"/>
    </source>
</evidence>
<dbReference type="InterPro" id="IPR029063">
    <property type="entry name" value="SAM-dependent_MTases_sf"/>
</dbReference>
<dbReference type="GO" id="GO:0000179">
    <property type="term" value="F:rRNA (adenine-N6,N6-)-dimethyltransferase activity"/>
    <property type="evidence" value="ECO:0007669"/>
    <property type="project" value="UniProtKB-UniRule"/>
</dbReference>